<dbReference type="InterPro" id="IPR007535">
    <property type="entry name" value="Catechol_dOase_N"/>
</dbReference>
<dbReference type="GO" id="GO:0018576">
    <property type="term" value="F:catechol 1,2-dioxygenase activity"/>
    <property type="evidence" value="ECO:0007669"/>
    <property type="project" value="InterPro"/>
</dbReference>
<keyword evidence="5" id="KW-0560">Oxidoreductase</keyword>
<comment type="cofactor">
    <cofactor evidence="1">
        <name>Fe(3+)</name>
        <dbReference type="ChEBI" id="CHEBI:29034"/>
    </cofactor>
</comment>
<organism evidence="9 10">
    <name type="scientific">Saitozyma podzolica</name>
    <dbReference type="NCBI Taxonomy" id="1890683"/>
    <lineage>
        <taxon>Eukaryota</taxon>
        <taxon>Fungi</taxon>
        <taxon>Dikarya</taxon>
        <taxon>Basidiomycota</taxon>
        <taxon>Agaricomycotina</taxon>
        <taxon>Tremellomycetes</taxon>
        <taxon>Tremellales</taxon>
        <taxon>Trimorphomycetaceae</taxon>
        <taxon>Saitozyma</taxon>
    </lineage>
</organism>
<dbReference type="GO" id="GO:0008199">
    <property type="term" value="F:ferric iron binding"/>
    <property type="evidence" value="ECO:0007669"/>
    <property type="project" value="InterPro"/>
</dbReference>
<evidence type="ECO:0000259" key="8">
    <source>
        <dbReference type="Pfam" id="PF04444"/>
    </source>
</evidence>
<comment type="caution">
    <text evidence="9">The sequence shown here is derived from an EMBL/GenBank/DDBJ whole genome shotgun (WGS) entry which is preliminary data.</text>
</comment>
<proteinExistence type="inferred from homology"/>
<keyword evidence="4" id="KW-0223">Dioxygenase</keyword>
<feature type="domain" description="Catechol dioxygenase N-terminal" evidence="8">
    <location>
        <begin position="54"/>
        <end position="128"/>
    </location>
</feature>
<sequence>MPKLSDVAHLGKAVTDSLQRGAPDIDMDTVPKMLDLSAEGLTDNVIAVNANTGNQRQKLVMEVLVRHLHAFASEVALTTEEWKTAIEFLTKTGQTCSDIRQEFILLSDVFGLSALVDILNHPKPEGATESTLLGPFFVEDAKTISLGESIASEGKGEPMLVRGRGNPIMRCMIDTWETDQDGFYDTQYTEYENDCRGRLYTDANGRYAFRGILPVAYPIPNDGPVGQLLRTMHRHVFRPAHLHFSFVTASSSLLRRFISGVTSSSRGRHISVDQLIGSDAVFGVKSSLIVETTRVTDPDEARRLGFSSDSFHLVEYDFVLLTKEEAAFEQAKVRHAASSRIVHPQVEVVGTSVALRSLP</sequence>
<evidence type="ECO:0000256" key="1">
    <source>
        <dbReference type="ARBA" id="ARBA00001965"/>
    </source>
</evidence>
<dbReference type="GO" id="GO:0009712">
    <property type="term" value="P:catechol-containing compound metabolic process"/>
    <property type="evidence" value="ECO:0007669"/>
    <property type="project" value="InterPro"/>
</dbReference>
<protein>
    <recommendedName>
        <fullName evidence="11">Intradiol ring-cleavage dioxygenases domain-containing protein</fullName>
    </recommendedName>
</protein>
<dbReference type="EMBL" id="RSCD01000001">
    <property type="protein sequence ID" value="RSH95759.1"/>
    <property type="molecule type" value="Genomic_DNA"/>
</dbReference>
<evidence type="ECO:0000259" key="7">
    <source>
        <dbReference type="Pfam" id="PF00775"/>
    </source>
</evidence>
<accession>A0A427YXF3</accession>
<dbReference type="OrthoDB" id="5238185at2759"/>
<keyword evidence="6" id="KW-0408">Iron</keyword>
<evidence type="ECO:0000256" key="4">
    <source>
        <dbReference type="ARBA" id="ARBA00022964"/>
    </source>
</evidence>
<evidence type="ECO:0000256" key="5">
    <source>
        <dbReference type="ARBA" id="ARBA00023002"/>
    </source>
</evidence>
<dbReference type="SUPFAM" id="SSF49482">
    <property type="entry name" value="Aromatic compound dioxygenase"/>
    <property type="match status" value="1"/>
</dbReference>
<evidence type="ECO:0000313" key="9">
    <source>
        <dbReference type="EMBL" id="RSH95759.1"/>
    </source>
</evidence>
<evidence type="ECO:0000313" key="10">
    <source>
        <dbReference type="Proteomes" id="UP000279259"/>
    </source>
</evidence>
<name>A0A427YXF3_9TREE</name>
<reference evidence="9 10" key="1">
    <citation type="submission" date="2018-11" db="EMBL/GenBank/DDBJ databases">
        <title>Genome sequence of Saitozyma podzolica DSM 27192.</title>
        <authorList>
            <person name="Aliyu H."/>
            <person name="Gorte O."/>
            <person name="Ochsenreither K."/>
        </authorList>
    </citation>
    <scope>NUCLEOTIDE SEQUENCE [LARGE SCALE GENOMIC DNA]</scope>
    <source>
        <strain evidence="9 10">DSM 27192</strain>
    </source>
</reference>
<evidence type="ECO:0000256" key="6">
    <source>
        <dbReference type="ARBA" id="ARBA00023004"/>
    </source>
</evidence>
<gene>
    <name evidence="9" type="ORF">EHS25_000851</name>
</gene>
<dbReference type="STRING" id="1890683.A0A427YXF3"/>
<dbReference type="Pfam" id="PF04444">
    <property type="entry name" value="Dioxygenase_N"/>
    <property type="match status" value="1"/>
</dbReference>
<keyword evidence="10" id="KW-1185">Reference proteome</keyword>
<keyword evidence="3" id="KW-0479">Metal-binding</keyword>
<dbReference type="PANTHER" id="PTHR33711">
    <property type="entry name" value="DIOXYGENASE, PUTATIVE (AFU_ORTHOLOGUE AFUA_2G02910)-RELATED"/>
    <property type="match status" value="1"/>
</dbReference>
<dbReference type="InterPro" id="IPR050770">
    <property type="entry name" value="Intradiol_RC_Dioxygenase"/>
</dbReference>
<dbReference type="PANTHER" id="PTHR33711:SF7">
    <property type="entry name" value="INTRADIOL RING-CLEAVAGE DIOXYGENASES DOMAIN-CONTAINING PROTEIN-RELATED"/>
    <property type="match status" value="1"/>
</dbReference>
<dbReference type="Proteomes" id="UP000279259">
    <property type="component" value="Unassembled WGS sequence"/>
</dbReference>
<feature type="domain" description="Intradiol ring-cleavage dioxygenases" evidence="7">
    <location>
        <begin position="151"/>
        <end position="320"/>
    </location>
</feature>
<dbReference type="InterPro" id="IPR000627">
    <property type="entry name" value="Intradiol_dOase_C"/>
</dbReference>
<dbReference type="AlphaFoldDB" id="A0A427YXF3"/>
<comment type="similarity">
    <text evidence="2">Belongs to the intradiol ring-cleavage dioxygenase family.</text>
</comment>
<evidence type="ECO:0008006" key="11">
    <source>
        <dbReference type="Google" id="ProtNLM"/>
    </source>
</evidence>
<evidence type="ECO:0000256" key="2">
    <source>
        <dbReference type="ARBA" id="ARBA00007825"/>
    </source>
</evidence>
<dbReference type="Pfam" id="PF00775">
    <property type="entry name" value="Dioxygenase_C"/>
    <property type="match status" value="1"/>
</dbReference>
<dbReference type="Gene3D" id="2.60.130.10">
    <property type="entry name" value="Aromatic compound dioxygenase"/>
    <property type="match status" value="1"/>
</dbReference>
<dbReference type="InterPro" id="IPR015889">
    <property type="entry name" value="Intradiol_dOase_core"/>
</dbReference>
<evidence type="ECO:0000256" key="3">
    <source>
        <dbReference type="ARBA" id="ARBA00022723"/>
    </source>
</evidence>